<keyword evidence="2" id="KW-1185">Reference proteome</keyword>
<evidence type="ECO:0000313" key="2">
    <source>
        <dbReference type="Proteomes" id="UP000054560"/>
    </source>
</evidence>
<evidence type="ECO:0000313" key="1">
    <source>
        <dbReference type="EMBL" id="KNC87528.1"/>
    </source>
</evidence>
<organism evidence="1 2">
    <name type="scientific">Sphaeroforma arctica JP610</name>
    <dbReference type="NCBI Taxonomy" id="667725"/>
    <lineage>
        <taxon>Eukaryota</taxon>
        <taxon>Ichthyosporea</taxon>
        <taxon>Ichthyophonida</taxon>
        <taxon>Sphaeroforma</taxon>
    </lineage>
</organism>
<name>A0A0L0GGR2_9EUKA</name>
<dbReference type="Proteomes" id="UP000054560">
    <property type="component" value="Unassembled WGS sequence"/>
</dbReference>
<dbReference type="GeneID" id="25900856"/>
<proteinExistence type="predicted"/>
<accession>A0A0L0GGR2</accession>
<sequence>MTQTEPLSISRKAFTWLKHGSQACGKYLWEHTIVVHIVPPSGFKDNLSICCNLGLEIPVCEKATARFQESWPQKDMTRHTRQGPEIRAGAVAINHSEHEEVIVGTADMAVS</sequence>
<dbReference type="EMBL" id="KQ241606">
    <property type="protein sequence ID" value="KNC87528.1"/>
    <property type="molecule type" value="Genomic_DNA"/>
</dbReference>
<reference evidence="1 2" key="1">
    <citation type="submission" date="2011-02" db="EMBL/GenBank/DDBJ databases">
        <title>The Genome Sequence of Sphaeroforma arctica JP610.</title>
        <authorList>
            <consortium name="The Broad Institute Genome Sequencing Platform"/>
            <person name="Russ C."/>
            <person name="Cuomo C."/>
            <person name="Young S.K."/>
            <person name="Zeng Q."/>
            <person name="Gargeya S."/>
            <person name="Alvarado L."/>
            <person name="Berlin A."/>
            <person name="Chapman S.B."/>
            <person name="Chen Z."/>
            <person name="Freedman E."/>
            <person name="Gellesch M."/>
            <person name="Goldberg J."/>
            <person name="Griggs A."/>
            <person name="Gujja S."/>
            <person name="Heilman E."/>
            <person name="Heiman D."/>
            <person name="Howarth C."/>
            <person name="Mehta T."/>
            <person name="Neiman D."/>
            <person name="Pearson M."/>
            <person name="Roberts A."/>
            <person name="Saif S."/>
            <person name="Shea T."/>
            <person name="Shenoy N."/>
            <person name="Sisk P."/>
            <person name="Stolte C."/>
            <person name="Sykes S."/>
            <person name="White J."/>
            <person name="Yandava C."/>
            <person name="Burger G."/>
            <person name="Gray M.W."/>
            <person name="Holland P.W.H."/>
            <person name="King N."/>
            <person name="Lang F.B.F."/>
            <person name="Roger A.J."/>
            <person name="Ruiz-Trillo I."/>
            <person name="Haas B."/>
            <person name="Nusbaum C."/>
            <person name="Birren B."/>
        </authorList>
    </citation>
    <scope>NUCLEOTIDE SEQUENCE [LARGE SCALE GENOMIC DNA]</scope>
    <source>
        <strain evidence="1 2">JP610</strain>
    </source>
</reference>
<gene>
    <name evidence="1" type="ORF">SARC_00352</name>
</gene>
<dbReference type="AlphaFoldDB" id="A0A0L0GGR2"/>
<protein>
    <submittedName>
        <fullName evidence="1">Uncharacterized protein</fullName>
    </submittedName>
</protein>
<dbReference type="RefSeq" id="XP_014161430.1">
    <property type="nucleotide sequence ID" value="XM_014305955.1"/>
</dbReference>